<sequence>MNSGNAPVATDPALPALCSGEAGTAANQYNLSGQSLRDSAMSLTSGNAPAYMLNPTFNLTVAPEVPLTIASDSSRLSEYIDFTAKASAASFEQSLTLAVSSGQSSTGG</sequence>
<dbReference type="EMBL" id="JAXHOZ010000060">
    <property type="protein sequence ID" value="MDY4379161.1"/>
    <property type="molecule type" value="Genomic_DNA"/>
</dbReference>
<evidence type="ECO:0000313" key="1">
    <source>
        <dbReference type="EMBL" id="MDY4379161.1"/>
    </source>
</evidence>
<evidence type="ECO:0000313" key="2">
    <source>
        <dbReference type="Proteomes" id="UP001269968"/>
    </source>
</evidence>
<dbReference type="AlphaFoldDB" id="A0AAW9H8W5"/>
<reference evidence="1" key="1">
    <citation type="submission" date="2023-11" db="EMBL/GenBank/DDBJ databases">
        <title>Comparative genomics revealed phylogeny of phytopathogenic Pectobacterium aroidearum based on whole-genome sequencing and function of putative horizontal acquire islands in P. aroidearum PccS1.</title>
        <authorList>
            <person name="Fan J."/>
            <person name="Yang L."/>
        </authorList>
    </citation>
    <scope>NUCLEOTIDE SEQUENCE</scope>
    <source>
        <strain evidence="1">NJAU140</strain>
    </source>
</reference>
<protein>
    <submittedName>
        <fullName evidence="1">Uncharacterized protein</fullName>
    </submittedName>
</protein>
<comment type="caution">
    <text evidence="1">The sequence shown here is derived from an EMBL/GenBank/DDBJ whole genome shotgun (WGS) entry which is preliminary data.</text>
</comment>
<organism evidence="1 2">
    <name type="scientific">Pectobacterium brasiliense</name>
    <dbReference type="NCBI Taxonomy" id="180957"/>
    <lineage>
        <taxon>Bacteria</taxon>
        <taxon>Pseudomonadati</taxon>
        <taxon>Pseudomonadota</taxon>
        <taxon>Gammaproteobacteria</taxon>
        <taxon>Enterobacterales</taxon>
        <taxon>Pectobacteriaceae</taxon>
        <taxon>Pectobacterium</taxon>
    </lineage>
</organism>
<proteinExistence type="predicted"/>
<accession>A0AAW9H8W5</accession>
<gene>
    <name evidence="1" type="ORF">SOV92_15255</name>
</gene>
<dbReference type="Proteomes" id="UP001269968">
    <property type="component" value="Unassembled WGS sequence"/>
</dbReference>
<name>A0AAW9H8W5_9GAMM</name>